<dbReference type="Gene3D" id="3.40.630.30">
    <property type="match status" value="1"/>
</dbReference>
<dbReference type="CDD" id="cd04301">
    <property type="entry name" value="NAT_SF"/>
    <property type="match status" value="1"/>
</dbReference>
<dbReference type="Proteomes" id="UP000318571">
    <property type="component" value="Chromosome 10"/>
</dbReference>
<dbReference type="SUPFAM" id="SSF55729">
    <property type="entry name" value="Acyl-CoA N-acyltransferases (Nat)"/>
    <property type="match status" value="1"/>
</dbReference>
<dbReference type="GO" id="GO:0008080">
    <property type="term" value="F:N-acetyltransferase activity"/>
    <property type="evidence" value="ECO:0007669"/>
    <property type="project" value="InterPro"/>
</dbReference>
<accession>A0A553NFG2</accession>
<protein>
    <recommendedName>
        <fullName evidence="3">N-acetyltransferase domain-containing protein</fullName>
    </recommendedName>
</protein>
<organism evidence="4 5">
    <name type="scientific">Tigriopus californicus</name>
    <name type="common">Marine copepod</name>
    <dbReference type="NCBI Taxonomy" id="6832"/>
    <lineage>
        <taxon>Eukaryota</taxon>
        <taxon>Metazoa</taxon>
        <taxon>Ecdysozoa</taxon>
        <taxon>Arthropoda</taxon>
        <taxon>Crustacea</taxon>
        <taxon>Multicrustacea</taxon>
        <taxon>Hexanauplia</taxon>
        <taxon>Copepoda</taxon>
        <taxon>Harpacticoida</taxon>
        <taxon>Harpacticidae</taxon>
        <taxon>Tigriopus</taxon>
    </lineage>
</organism>
<evidence type="ECO:0000313" key="4">
    <source>
        <dbReference type="EMBL" id="TRY64170.1"/>
    </source>
</evidence>
<name>A0A553NFG2_TIGCA</name>
<dbReference type="EMBL" id="VCGU01000458">
    <property type="protein sequence ID" value="TRY64170.1"/>
    <property type="molecule type" value="Genomic_DNA"/>
</dbReference>
<dbReference type="Pfam" id="PF00583">
    <property type="entry name" value="Acetyltransf_1"/>
    <property type="match status" value="1"/>
</dbReference>
<dbReference type="InterPro" id="IPR050769">
    <property type="entry name" value="NAT_camello-type"/>
</dbReference>
<keyword evidence="2" id="KW-0472">Membrane</keyword>
<feature type="transmembrane region" description="Helical" evidence="2">
    <location>
        <begin position="40"/>
        <end position="57"/>
    </location>
</feature>
<dbReference type="InterPro" id="IPR016181">
    <property type="entry name" value="Acyl_CoA_acyltransferase"/>
</dbReference>
<dbReference type="AlphaFoldDB" id="A0A553NFG2"/>
<evidence type="ECO:0000256" key="2">
    <source>
        <dbReference type="SAM" id="Phobius"/>
    </source>
</evidence>
<reference evidence="4 5" key="1">
    <citation type="journal article" date="2018" name="Nat. Ecol. Evol.">
        <title>Genomic signatures of mitonuclear coevolution across populations of Tigriopus californicus.</title>
        <authorList>
            <person name="Barreto F.S."/>
            <person name="Watson E.T."/>
            <person name="Lima T.G."/>
            <person name="Willett C.S."/>
            <person name="Edmands S."/>
            <person name="Li W."/>
            <person name="Burton R.S."/>
        </authorList>
    </citation>
    <scope>NUCLEOTIDE SEQUENCE [LARGE SCALE GENOMIC DNA]</scope>
    <source>
        <strain evidence="4 5">San Diego</strain>
    </source>
</reference>
<evidence type="ECO:0000313" key="5">
    <source>
        <dbReference type="Proteomes" id="UP000318571"/>
    </source>
</evidence>
<comment type="caution">
    <text evidence="4">The sequence shown here is derived from an EMBL/GenBank/DDBJ whole genome shotgun (WGS) entry which is preliminary data.</text>
</comment>
<keyword evidence="1" id="KW-0808">Transferase</keyword>
<gene>
    <name evidence="4" type="ORF">TCAL_00805</name>
</gene>
<evidence type="ECO:0000256" key="1">
    <source>
        <dbReference type="ARBA" id="ARBA00022679"/>
    </source>
</evidence>
<dbReference type="InterPro" id="IPR000182">
    <property type="entry name" value="GNAT_dom"/>
</dbReference>
<sequence length="230" mass="26282">MSTVWKCFITLAQREFCIHVSLMLSSVIFVLGDIQLHYCVLTLPFTLFMLGIAIWLAHRIKAWKFHTDLKDIDANYHPSTRKGFWVAILLEGDYRDATTEFVRDNSHYAKAAQEGQIIGTIAIDIKSDPDRKEPPDSVAWLRRMAVAKPYRKRGIGVALVDVALAHCSEQKFRAVELITTEFHEAAKALYMAKGFSISNSFPKEFVFGLIPITMYRFRRSCTRNTSLEEA</sequence>
<dbReference type="PROSITE" id="PS51186">
    <property type="entry name" value="GNAT"/>
    <property type="match status" value="1"/>
</dbReference>
<keyword evidence="2" id="KW-0812">Transmembrane</keyword>
<feature type="domain" description="N-acetyltransferase" evidence="3">
    <location>
        <begin position="52"/>
        <end position="219"/>
    </location>
</feature>
<dbReference type="PANTHER" id="PTHR13947">
    <property type="entry name" value="GNAT FAMILY N-ACETYLTRANSFERASE"/>
    <property type="match status" value="1"/>
</dbReference>
<dbReference type="PANTHER" id="PTHR13947:SF37">
    <property type="entry name" value="LD18367P"/>
    <property type="match status" value="1"/>
</dbReference>
<keyword evidence="5" id="KW-1185">Reference proteome</keyword>
<keyword evidence="2" id="KW-1133">Transmembrane helix</keyword>
<dbReference type="OMA" id="TYFSFYA"/>
<proteinExistence type="predicted"/>
<evidence type="ECO:0000259" key="3">
    <source>
        <dbReference type="PROSITE" id="PS51186"/>
    </source>
</evidence>